<dbReference type="InterPro" id="IPR010992">
    <property type="entry name" value="IHF-like_DNA-bd_dom_sf"/>
</dbReference>
<dbReference type="GO" id="GO:0030527">
    <property type="term" value="F:structural constituent of chromatin"/>
    <property type="evidence" value="ECO:0007669"/>
    <property type="project" value="InterPro"/>
</dbReference>
<proteinExistence type="inferred from homology"/>
<dbReference type="GO" id="GO:0005829">
    <property type="term" value="C:cytosol"/>
    <property type="evidence" value="ECO:0007669"/>
    <property type="project" value="TreeGrafter"/>
</dbReference>
<comment type="similarity">
    <text evidence="2 4">Belongs to the bacterial histone-like protein family.</text>
</comment>
<protein>
    <submittedName>
        <fullName evidence="5">HU family DNA-binding protein</fullName>
    </submittedName>
</protein>
<gene>
    <name evidence="5" type="ORF">DYE49_03650</name>
</gene>
<dbReference type="KEGG" id="trc:DYE49_03650"/>
<name>A0A7M1XIZ3_9SPIR</name>
<dbReference type="Proteomes" id="UP000593591">
    <property type="component" value="Chromosome"/>
</dbReference>
<dbReference type="PANTHER" id="PTHR33175">
    <property type="entry name" value="DNA-BINDING PROTEIN HU"/>
    <property type="match status" value="1"/>
</dbReference>
<dbReference type="SMART" id="SM00411">
    <property type="entry name" value="BHL"/>
    <property type="match status" value="1"/>
</dbReference>
<evidence type="ECO:0000256" key="4">
    <source>
        <dbReference type="RuleBase" id="RU003939"/>
    </source>
</evidence>
<dbReference type="EMBL" id="CP031517">
    <property type="protein sequence ID" value="QOS39599.1"/>
    <property type="molecule type" value="Genomic_DNA"/>
</dbReference>
<reference evidence="5 6" key="1">
    <citation type="submission" date="2018-08" db="EMBL/GenBank/DDBJ databases">
        <title>The first complete genome of Treponema rectale (CHPAT), a commensal spirochete of the bovine rectum.</title>
        <authorList>
            <person name="Staton G.J."/>
            <person name="Clegg S.R."/>
            <person name="Carter S.D."/>
            <person name="Radford A.D."/>
            <person name="Darby A."/>
            <person name="Hall N."/>
            <person name="Birtles R.J."/>
            <person name="Evans N.J."/>
        </authorList>
    </citation>
    <scope>NUCLEOTIDE SEQUENCE [LARGE SCALE GENOMIC DNA]</scope>
    <source>
        <strain evidence="5 6">CHPA</strain>
    </source>
</reference>
<dbReference type="SUPFAM" id="SSF47729">
    <property type="entry name" value="IHF-like DNA-binding proteins"/>
    <property type="match status" value="1"/>
</dbReference>
<dbReference type="Pfam" id="PF00216">
    <property type="entry name" value="Bac_DNA_binding"/>
    <property type="match status" value="1"/>
</dbReference>
<organism evidence="5 6">
    <name type="scientific">Treponema rectale</name>
    <dbReference type="NCBI Taxonomy" id="744512"/>
    <lineage>
        <taxon>Bacteria</taxon>
        <taxon>Pseudomonadati</taxon>
        <taxon>Spirochaetota</taxon>
        <taxon>Spirochaetia</taxon>
        <taxon>Spirochaetales</taxon>
        <taxon>Treponemataceae</taxon>
        <taxon>Treponema</taxon>
    </lineage>
</organism>
<dbReference type="CDD" id="cd13831">
    <property type="entry name" value="HU"/>
    <property type="match status" value="1"/>
</dbReference>
<evidence type="ECO:0000313" key="5">
    <source>
        <dbReference type="EMBL" id="QOS39599.1"/>
    </source>
</evidence>
<dbReference type="InterPro" id="IPR000119">
    <property type="entry name" value="Hist_DNA-bd"/>
</dbReference>
<dbReference type="PROSITE" id="PS00045">
    <property type="entry name" value="HISTONE_LIKE"/>
    <property type="match status" value="1"/>
</dbReference>
<dbReference type="GO" id="GO:0003677">
    <property type="term" value="F:DNA binding"/>
    <property type="evidence" value="ECO:0007669"/>
    <property type="project" value="UniProtKB-KW"/>
</dbReference>
<sequence length="101" mass="10901">MAEKKLITKEDLAEQLATTGRMQKGEATKAIEIVFAAIAQGLVDPEYGAVKIAGFGQFVLVERPSRTGVNPSNTDEKIEIPASRAVKFKPSKTLKDLVNGK</sequence>
<keyword evidence="3 5" id="KW-0238">DNA-binding</keyword>
<dbReference type="InterPro" id="IPR020816">
    <property type="entry name" value="Histone-like_DNA-bd_CS"/>
</dbReference>
<comment type="function">
    <text evidence="1">Histone-like DNA-binding protein which is capable of wrapping DNA to stabilize it, and thus to prevent its denaturation under extreme environmental conditions.</text>
</comment>
<evidence type="ECO:0000256" key="3">
    <source>
        <dbReference type="ARBA" id="ARBA00023125"/>
    </source>
</evidence>
<accession>A0A7M1XIZ3</accession>
<evidence type="ECO:0000313" key="6">
    <source>
        <dbReference type="Proteomes" id="UP000593591"/>
    </source>
</evidence>
<dbReference type="Gene3D" id="4.10.520.10">
    <property type="entry name" value="IHF-like DNA-binding proteins"/>
    <property type="match status" value="1"/>
</dbReference>
<dbReference type="AlphaFoldDB" id="A0A7M1XIZ3"/>
<evidence type="ECO:0000256" key="1">
    <source>
        <dbReference type="ARBA" id="ARBA00003819"/>
    </source>
</evidence>
<evidence type="ECO:0000256" key="2">
    <source>
        <dbReference type="ARBA" id="ARBA00010529"/>
    </source>
</evidence>
<dbReference type="PANTHER" id="PTHR33175:SF2">
    <property type="entry name" value="INTEGRATION HOST FACTOR SUBUNIT ALPHA"/>
    <property type="match status" value="1"/>
</dbReference>